<keyword evidence="1" id="KW-0472">Membrane</keyword>
<dbReference type="AlphaFoldDB" id="A0A5C5WRP0"/>
<dbReference type="OrthoDB" id="285651at2"/>
<keyword evidence="4" id="KW-1185">Reference proteome</keyword>
<sequence length="308" mass="33881">MPFLFTCPHCQTKTQVDDQYSGHSGSCVLCGQPIEVPLFAGEHPKEPPTSRPLKHRSDLRVPRLIATTIVSLLLLTAFFFTVVRFGGRTMETLSNNRDQKASMRNLERIAKALNAYAADHGTYPPSMTLDSNNVPMHSWRTLILPYLGEQSLYDQIDFDLPWDDPKNRQVTDYRIPQVYVHPNAGPYAMGSGPDYFLITGPGTLFPKAAAFSPAEITDDPTQTLLVVEGAPSVPPMSWTEPMDLDFTLMRGSLLLNPGIEPGGLIEGGVAVATVDGRGHFIQDTIEPSVFLALVTPNGEERLPDDTLD</sequence>
<proteinExistence type="predicted"/>
<accession>A0A5C5WRP0</accession>
<keyword evidence="1" id="KW-0812">Transmembrane</keyword>
<organism evidence="3 4">
    <name type="scientific">Rubripirellula amarantea</name>
    <dbReference type="NCBI Taxonomy" id="2527999"/>
    <lineage>
        <taxon>Bacteria</taxon>
        <taxon>Pseudomonadati</taxon>
        <taxon>Planctomycetota</taxon>
        <taxon>Planctomycetia</taxon>
        <taxon>Pirellulales</taxon>
        <taxon>Pirellulaceae</taxon>
        <taxon>Rubripirellula</taxon>
    </lineage>
</organism>
<reference evidence="3 4" key="1">
    <citation type="submission" date="2019-02" db="EMBL/GenBank/DDBJ databases">
        <title>Deep-cultivation of Planctomycetes and their phenomic and genomic characterization uncovers novel biology.</title>
        <authorList>
            <person name="Wiegand S."/>
            <person name="Jogler M."/>
            <person name="Boedeker C."/>
            <person name="Pinto D."/>
            <person name="Vollmers J."/>
            <person name="Rivas-Marin E."/>
            <person name="Kohn T."/>
            <person name="Peeters S.H."/>
            <person name="Heuer A."/>
            <person name="Rast P."/>
            <person name="Oberbeckmann S."/>
            <person name="Bunk B."/>
            <person name="Jeske O."/>
            <person name="Meyerdierks A."/>
            <person name="Storesund J.E."/>
            <person name="Kallscheuer N."/>
            <person name="Luecker S."/>
            <person name="Lage O.M."/>
            <person name="Pohl T."/>
            <person name="Merkel B.J."/>
            <person name="Hornburger P."/>
            <person name="Mueller R.-W."/>
            <person name="Bruemmer F."/>
            <person name="Labrenz M."/>
            <person name="Spormann A.M."/>
            <person name="Op Den Camp H."/>
            <person name="Overmann J."/>
            <person name="Amann R."/>
            <person name="Jetten M.S.M."/>
            <person name="Mascher T."/>
            <person name="Medema M.H."/>
            <person name="Devos D.P."/>
            <person name="Kaster A.-K."/>
            <person name="Ovreas L."/>
            <person name="Rohde M."/>
            <person name="Galperin M.Y."/>
            <person name="Jogler C."/>
        </authorList>
    </citation>
    <scope>NUCLEOTIDE SEQUENCE [LARGE SCALE GENOMIC DNA]</scope>
    <source>
        <strain evidence="3 4">Pla22</strain>
    </source>
</reference>
<dbReference type="PANTHER" id="PTHR30093:SF2">
    <property type="entry name" value="TYPE II SECRETION SYSTEM PROTEIN H"/>
    <property type="match status" value="1"/>
</dbReference>
<keyword evidence="1" id="KW-1133">Transmembrane helix</keyword>
<dbReference type="Proteomes" id="UP000316598">
    <property type="component" value="Unassembled WGS sequence"/>
</dbReference>
<evidence type="ECO:0000256" key="1">
    <source>
        <dbReference type="SAM" id="Phobius"/>
    </source>
</evidence>
<gene>
    <name evidence="3" type="ORF">Pla22_07480</name>
</gene>
<dbReference type="Pfam" id="PF07596">
    <property type="entry name" value="SBP_bac_10"/>
    <property type="match status" value="1"/>
</dbReference>
<evidence type="ECO:0000313" key="4">
    <source>
        <dbReference type="Proteomes" id="UP000316598"/>
    </source>
</evidence>
<feature type="transmembrane region" description="Helical" evidence="1">
    <location>
        <begin position="64"/>
        <end position="87"/>
    </location>
</feature>
<dbReference type="PANTHER" id="PTHR30093">
    <property type="entry name" value="GENERAL SECRETION PATHWAY PROTEIN G"/>
    <property type="match status" value="1"/>
</dbReference>
<dbReference type="InterPro" id="IPR011453">
    <property type="entry name" value="DUF1559"/>
</dbReference>
<evidence type="ECO:0000313" key="3">
    <source>
        <dbReference type="EMBL" id="TWT53120.1"/>
    </source>
</evidence>
<protein>
    <recommendedName>
        <fullName evidence="2">DUF1559 domain-containing protein</fullName>
    </recommendedName>
</protein>
<feature type="domain" description="DUF1559" evidence="2">
    <location>
        <begin position="103"/>
        <end position="174"/>
    </location>
</feature>
<comment type="caution">
    <text evidence="3">The sequence shown here is derived from an EMBL/GenBank/DDBJ whole genome shotgun (WGS) entry which is preliminary data.</text>
</comment>
<name>A0A5C5WRP0_9BACT</name>
<evidence type="ECO:0000259" key="2">
    <source>
        <dbReference type="Pfam" id="PF07596"/>
    </source>
</evidence>
<dbReference type="EMBL" id="SJPI01000001">
    <property type="protein sequence ID" value="TWT53120.1"/>
    <property type="molecule type" value="Genomic_DNA"/>
</dbReference>